<reference evidence="1" key="1">
    <citation type="submission" date="2023-07" db="EMBL/GenBank/DDBJ databases">
        <title>Sorghum-associated microbial communities from plants grown in Nebraska, USA.</title>
        <authorList>
            <person name="Schachtman D."/>
        </authorList>
    </citation>
    <scope>NUCLEOTIDE SEQUENCE</scope>
    <source>
        <strain evidence="1">BE56</strain>
    </source>
</reference>
<organism evidence="1 2">
    <name type="scientific">Pseudomonas hunanensis</name>
    <dbReference type="NCBI Taxonomy" id="1247546"/>
    <lineage>
        <taxon>Bacteria</taxon>
        <taxon>Pseudomonadati</taxon>
        <taxon>Pseudomonadota</taxon>
        <taxon>Gammaproteobacteria</taxon>
        <taxon>Pseudomonadales</taxon>
        <taxon>Pseudomonadaceae</taxon>
        <taxon>Pseudomonas</taxon>
    </lineage>
</organism>
<dbReference type="EMBL" id="JAVDTH010000028">
    <property type="protein sequence ID" value="MDR6714401.1"/>
    <property type="molecule type" value="Genomic_DNA"/>
</dbReference>
<sequence>MAALLTQLGMPSYAAFSEDLHRAAAARDLMQALRNARSHATLQQQPVRVQPINEDWGQGWRLLLADNGQLLREYPLRRGLKIVGNFDGEVRFSAQGIPMRGNALLGGRLEICGQSLDAQRRQVILAPSGRVRLSSDAADKPLCPGS</sequence>
<comment type="caution">
    <text evidence="1">The sequence shown here is derived from an EMBL/GenBank/DDBJ whole genome shotgun (WGS) entry which is preliminary data.</text>
</comment>
<evidence type="ECO:0000313" key="2">
    <source>
        <dbReference type="Proteomes" id="UP001259587"/>
    </source>
</evidence>
<gene>
    <name evidence="1" type="ORF">J2W83_004033</name>
</gene>
<proteinExistence type="predicted"/>
<protein>
    <submittedName>
        <fullName evidence="1">Type IV fimbrial biogenesis protein FimT</fullName>
    </submittedName>
</protein>
<evidence type="ECO:0000313" key="1">
    <source>
        <dbReference type="EMBL" id="MDR6714401.1"/>
    </source>
</evidence>
<name>A0ACC6K7L0_9PSED</name>
<keyword evidence="2" id="KW-1185">Reference proteome</keyword>
<dbReference type="Proteomes" id="UP001259587">
    <property type="component" value="Unassembled WGS sequence"/>
</dbReference>
<accession>A0ACC6K7L0</accession>